<dbReference type="InterPro" id="IPR036768">
    <property type="entry name" value="PolIII_chi_sf"/>
</dbReference>
<dbReference type="NCBIfam" id="NF004347">
    <property type="entry name" value="PRK05728.1-4"/>
    <property type="match status" value="1"/>
</dbReference>
<dbReference type="OrthoDB" id="9795973at2"/>
<dbReference type="GO" id="GO:0003887">
    <property type="term" value="F:DNA-directed DNA polymerase activity"/>
    <property type="evidence" value="ECO:0007669"/>
    <property type="project" value="InterPro"/>
</dbReference>
<protein>
    <submittedName>
        <fullName evidence="1">DNA polymerase III subunit chi</fullName>
    </submittedName>
</protein>
<sequence>MTEVLFYHLTESRLEEALPDLLQRSVDRGWRAVVQCVSDERLEALDAVLWTFRDDSFLPHGTAGSEGAERHPILLTTRSDEASNRPDIRFMVEGATPPDLSGYQRGIYMFDASDEEQMAHARERWKVEKAAGRNLTYWQQTEDRRWTKKA</sequence>
<dbReference type="Gene3D" id="3.40.50.10110">
    <property type="entry name" value="DNA polymerase III subunit chi"/>
    <property type="match status" value="1"/>
</dbReference>
<dbReference type="SUPFAM" id="SSF102400">
    <property type="entry name" value="DNA polymerase III chi subunit"/>
    <property type="match status" value="1"/>
</dbReference>
<proteinExistence type="predicted"/>
<organism evidence="1 2">
    <name type="scientific">Fulvimarina endophytica</name>
    <dbReference type="NCBI Taxonomy" id="2293836"/>
    <lineage>
        <taxon>Bacteria</taxon>
        <taxon>Pseudomonadati</taxon>
        <taxon>Pseudomonadota</taxon>
        <taxon>Alphaproteobacteria</taxon>
        <taxon>Hyphomicrobiales</taxon>
        <taxon>Aurantimonadaceae</taxon>
        <taxon>Fulvimarina</taxon>
    </lineage>
</organism>
<dbReference type="AlphaFoldDB" id="A0A371XAE5"/>
<keyword evidence="2" id="KW-1185">Reference proteome</keyword>
<gene>
    <name evidence="1" type="ORF">DYI37_01715</name>
</gene>
<evidence type="ECO:0000313" key="2">
    <source>
        <dbReference type="Proteomes" id="UP000264310"/>
    </source>
</evidence>
<reference evidence="1 2" key="1">
    <citation type="submission" date="2018-08" db="EMBL/GenBank/DDBJ databases">
        <title>Fulvimarina sp. 85, whole genome shotgun sequence.</title>
        <authorList>
            <person name="Tuo L."/>
        </authorList>
    </citation>
    <scope>NUCLEOTIDE SEQUENCE [LARGE SCALE GENOMIC DNA]</scope>
    <source>
        <strain evidence="1 2">85</strain>
    </source>
</reference>
<dbReference type="EMBL" id="QURL01000001">
    <property type="protein sequence ID" value="RFC66207.1"/>
    <property type="molecule type" value="Genomic_DNA"/>
</dbReference>
<dbReference type="GO" id="GO:0003677">
    <property type="term" value="F:DNA binding"/>
    <property type="evidence" value="ECO:0007669"/>
    <property type="project" value="InterPro"/>
</dbReference>
<comment type="caution">
    <text evidence="1">The sequence shown here is derived from an EMBL/GenBank/DDBJ whole genome shotgun (WGS) entry which is preliminary data.</text>
</comment>
<dbReference type="Proteomes" id="UP000264310">
    <property type="component" value="Unassembled WGS sequence"/>
</dbReference>
<accession>A0A371XAE5</accession>
<dbReference type="Pfam" id="PF04364">
    <property type="entry name" value="DNA_pol3_chi"/>
    <property type="match status" value="1"/>
</dbReference>
<dbReference type="RefSeq" id="WP_116681458.1">
    <property type="nucleotide sequence ID" value="NZ_QURL01000001.1"/>
</dbReference>
<dbReference type="PANTHER" id="PTHR38767">
    <property type="entry name" value="DNA POLYMERASE III SUBUNIT CHI"/>
    <property type="match status" value="1"/>
</dbReference>
<dbReference type="PANTHER" id="PTHR38767:SF1">
    <property type="entry name" value="DNA POLYMERASE III SUBUNIT CHI"/>
    <property type="match status" value="1"/>
</dbReference>
<dbReference type="GO" id="GO:0006260">
    <property type="term" value="P:DNA replication"/>
    <property type="evidence" value="ECO:0007669"/>
    <property type="project" value="InterPro"/>
</dbReference>
<dbReference type="InterPro" id="IPR007459">
    <property type="entry name" value="DNA_pol3_chi"/>
</dbReference>
<name>A0A371XAE5_9HYPH</name>
<evidence type="ECO:0000313" key="1">
    <source>
        <dbReference type="EMBL" id="RFC66207.1"/>
    </source>
</evidence>
<dbReference type="GO" id="GO:0032298">
    <property type="term" value="P:positive regulation of DNA-templated DNA replication initiation"/>
    <property type="evidence" value="ECO:0007669"/>
    <property type="project" value="TreeGrafter"/>
</dbReference>